<evidence type="ECO:0000313" key="5">
    <source>
        <dbReference type="Proteomes" id="UP000295404"/>
    </source>
</evidence>
<dbReference type="EMBL" id="SMMS01000001">
    <property type="protein sequence ID" value="TCL11899.1"/>
    <property type="molecule type" value="Genomic_DNA"/>
</dbReference>
<accession>A0A285G1M5</accession>
<dbReference type="PANTHER" id="PTHR30535">
    <property type="entry name" value="VITAMIN B12-BINDING PROTEIN"/>
    <property type="match status" value="1"/>
</dbReference>
<dbReference type="SUPFAM" id="SSF53807">
    <property type="entry name" value="Helical backbone' metal receptor"/>
    <property type="match status" value="1"/>
</dbReference>
<name>A0A285G1M5_9EURY</name>
<dbReference type="PROSITE" id="PS50983">
    <property type="entry name" value="FE_B12_PBP"/>
    <property type="match status" value="1"/>
</dbReference>
<dbReference type="InterPro" id="IPR002491">
    <property type="entry name" value="ABC_transptr_periplasmic_BD"/>
</dbReference>
<protein>
    <submittedName>
        <fullName evidence="2">Iron complex transport system substrate-binding protein</fullName>
    </submittedName>
</protein>
<evidence type="ECO:0000259" key="1">
    <source>
        <dbReference type="PROSITE" id="PS50983"/>
    </source>
</evidence>
<dbReference type="EMBL" id="OBDR01000007">
    <property type="protein sequence ID" value="SNY17318.1"/>
    <property type="molecule type" value="Genomic_DNA"/>
</dbReference>
<gene>
    <name evidence="3" type="ORF">C7960_1100</name>
    <name evidence="2" type="ORF">SAMN06295989_10748</name>
</gene>
<reference evidence="2" key="1">
    <citation type="submission" date="2017-09" db="EMBL/GenBank/DDBJ databases">
        <authorList>
            <person name="Ehlers B."/>
            <person name="Leendertz F.H."/>
        </authorList>
    </citation>
    <scope>NUCLEOTIDE SEQUENCE [LARGE SCALE GENOMIC DNA]</scope>
    <source>
        <strain evidence="2">WG-1MB</strain>
    </source>
</reference>
<reference evidence="3 5" key="3">
    <citation type="submission" date="2019-03" db="EMBL/GenBank/DDBJ databases">
        <title>Subsurface microbial communities from deep shales in Ohio and West Virginia, USA.</title>
        <authorList>
            <person name="Wrighton K."/>
        </authorList>
    </citation>
    <scope>NUCLEOTIDE SEQUENCE [LARGE SCALE GENOMIC DNA]</scope>
    <source>
        <strain evidence="3 5">WG1_MB</strain>
    </source>
</reference>
<reference evidence="4" key="2">
    <citation type="submission" date="2017-09" db="EMBL/GenBank/DDBJ databases">
        <authorList>
            <person name="Varghese N."/>
            <person name="Submissions S."/>
        </authorList>
    </citation>
    <scope>NUCLEOTIDE SEQUENCE [LARGE SCALE GENOMIC DNA]</scope>
    <source>
        <strain evidence="4">WG-1MB</strain>
    </source>
</reference>
<keyword evidence="4" id="KW-1185">Reference proteome</keyword>
<dbReference type="InterPro" id="IPR050902">
    <property type="entry name" value="ABC_Transporter_SBP"/>
</dbReference>
<evidence type="ECO:0000313" key="2">
    <source>
        <dbReference type="EMBL" id="SNY17318.1"/>
    </source>
</evidence>
<dbReference type="Proteomes" id="UP000217726">
    <property type="component" value="Unassembled WGS sequence"/>
</dbReference>
<dbReference type="Gene3D" id="1.20.58.2180">
    <property type="match status" value="1"/>
</dbReference>
<dbReference type="AlphaFoldDB" id="A0A285G1M5"/>
<dbReference type="Proteomes" id="UP000295404">
    <property type="component" value="Unassembled WGS sequence"/>
</dbReference>
<organism evidence="2 4">
    <name type="scientific">Methanohalophilus euhalobius</name>
    <dbReference type="NCBI Taxonomy" id="51203"/>
    <lineage>
        <taxon>Archaea</taxon>
        <taxon>Methanobacteriati</taxon>
        <taxon>Methanobacteriota</taxon>
        <taxon>Stenosarchaea group</taxon>
        <taxon>Methanomicrobia</taxon>
        <taxon>Methanosarcinales</taxon>
        <taxon>Methanosarcinaceae</taxon>
        <taxon>Methanohalophilus</taxon>
    </lineage>
</organism>
<proteinExistence type="predicted"/>
<dbReference type="RefSeq" id="WP_096712541.1">
    <property type="nucleotide sequence ID" value="NZ_OBDR01000007.1"/>
</dbReference>
<dbReference type="CDD" id="cd01142">
    <property type="entry name" value="TroA_e"/>
    <property type="match status" value="1"/>
</dbReference>
<dbReference type="Gene3D" id="3.40.50.1980">
    <property type="entry name" value="Nitrogenase molybdenum iron protein domain"/>
    <property type="match status" value="2"/>
</dbReference>
<dbReference type="OrthoDB" id="24039at2157"/>
<dbReference type="PANTHER" id="PTHR30535:SF34">
    <property type="entry name" value="MOLYBDATE-BINDING PROTEIN MOLA"/>
    <property type="match status" value="1"/>
</dbReference>
<feature type="domain" description="Fe/B12 periplasmic-binding" evidence="1">
    <location>
        <begin position="53"/>
        <end position="322"/>
    </location>
</feature>
<evidence type="ECO:0000313" key="4">
    <source>
        <dbReference type="Proteomes" id="UP000217726"/>
    </source>
</evidence>
<evidence type="ECO:0000313" key="3">
    <source>
        <dbReference type="EMBL" id="TCL11899.1"/>
    </source>
</evidence>
<sequence>MHKKFRYILLIFVILFAVCTSACVDQEEVSAQSTRSITDMAGRTVEIPADVDKAVATSPPATMLIYMLAPQKLAGWNFMPQGSQTYLKPEYQALPVIGGWFGKQDGNYETIISMGPDIIFEGYNSGGDVNSTINERQKKFGTIPVVGIESTIDAMAYAKSIKFMGYVLGEEERAGQLISFYKRTLNNVTVKVSQIPEDERKSVYYAEGTNGLLTDPQGSPHSQLIEICGGINVAECPIEQGYGRSEVSIEQVLQWDPEVIITGDPNFYKNVYEDPLWQDITAVKNDEVYLYPDAPFCWFDRPPGINRIIGIPWTAKVLYPQEFSDLDLRGHVKEFYSEFYHYELSEDEIDGLLNPAAAGN</sequence>
<dbReference type="Pfam" id="PF01497">
    <property type="entry name" value="Peripla_BP_2"/>
    <property type="match status" value="1"/>
</dbReference>